<dbReference type="PROSITE" id="PS51257">
    <property type="entry name" value="PROKAR_LIPOPROTEIN"/>
    <property type="match status" value="1"/>
</dbReference>
<dbReference type="Proteomes" id="UP001214043">
    <property type="component" value="Chromosome"/>
</dbReference>
<name>A0AAE9ZJ49_9PROT</name>
<gene>
    <name evidence="3" type="ORF">PUV54_15705</name>
</gene>
<feature type="transmembrane region" description="Helical" evidence="1">
    <location>
        <begin position="247"/>
        <end position="272"/>
    </location>
</feature>
<proteinExistence type="predicted"/>
<evidence type="ECO:0000313" key="4">
    <source>
        <dbReference type="Proteomes" id="UP001214043"/>
    </source>
</evidence>
<evidence type="ECO:0000313" key="3">
    <source>
        <dbReference type="EMBL" id="WDI31395.1"/>
    </source>
</evidence>
<evidence type="ECO:0000256" key="1">
    <source>
        <dbReference type="SAM" id="Phobius"/>
    </source>
</evidence>
<feature type="transmembrane region" description="Helical" evidence="1">
    <location>
        <begin position="214"/>
        <end position="235"/>
    </location>
</feature>
<dbReference type="EMBL" id="CP118166">
    <property type="protein sequence ID" value="WDI31395.1"/>
    <property type="molecule type" value="Genomic_DNA"/>
</dbReference>
<keyword evidence="4" id="KW-1185">Reference proteome</keyword>
<accession>A0AAE9ZJ49</accession>
<feature type="signal peptide" evidence="2">
    <location>
        <begin position="1"/>
        <end position="21"/>
    </location>
</feature>
<feature type="transmembrane region" description="Helical" evidence="1">
    <location>
        <begin position="310"/>
        <end position="329"/>
    </location>
</feature>
<sequence>MRFFLLGALLLLLAGCGNSNSEYHDFLIDELSLLSDPQSAKINSQLAEVAQKTGTNVIVLITASEELREFEINRSARRSLSKIGRDYENAGNRAAVVTFFPEQKLIGLDATAETYPKLRGRNSVFNKRLNEAQDKLSTGDPLFTIIEDFSGGLVADFEPKYSIIQSIKENVTGNGFRNEYQSIVEDVAATKFLWFHIWALTPTSAVFEISFSNLGNLTLGLVIFVFVVTLAEWLARGAFKIFVTTGAARSVVFIIFGVLFYWTSLCVMSVFAQGTLLQKFALLSLVDSANEPALEQLNAYSTAWFNTVPWFFAVPMGIFAAVIAFYFGLRFFGALAGADPEIQRVIKANLEKNAPLTLAVWAASVRSVQDSGDLEDAFSGEAPFSTYFSKYVLVVLGSIFRWVLIAIALPSIIVVFFAGSRMIKLVLDYNENRNNLRTWQHQIGVAEQHLARRRKAEKVKSTAAGKAFSGVGDSSYMADTHAELVQWPWVRNGVEQPPLWFSLRLLFDQKLRNRLS</sequence>
<feature type="chain" id="PRO_5042294244" evidence="2">
    <location>
        <begin position="22"/>
        <end position="516"/>
    </location>
</feature>
<dbReference type="RefSeq" id="WP_274493284.1">
    <property type="nucleotide sequence ID" value="NZ_CP118166.1"/>
</dbReference>
<dbReference type="KEGG" id="hfl:PUV54_15705"/>
<evidence type="ECO:0000256" key="2">
    <source>
        <dbReference type="SAM" id="SignalP"/>
    </source>
</evidence>
<reference evidence="3" key="1">
    <citation type="submission" date="2023-02" db="EMBL/GenBank/DDBJ databases">
        <title>Genome sequence of Hyphococcus flavus.</title>
        <authorList>
            <person name="Rong J.-C."/>
            <person name="Zhao Q."/>
            <person name="Yi M."/>
            <person name="Wu J.-Y."/>
        </authorList>
    </citation>
    <scope>NUCLEOTIDE SEQUENCE</scope>
    <source>
        <strain evidence="3">MCCC 1K03223</strain>
    </source>
</reference>
<feature type="transmembrane region" description="Helical" evidence="1">
    <location>
        <begin position="391"/>
        <end position="418"/>
    </location>
</feature>
<keyword evidence="1" id="KW-0812">Transmembrane</keyword>
<protein>
    <submittedName>
        <fullName evidence="3">Uncharacterized protein</fullName>
    </submittedName>
</protein>
<keyword evidence="1" id="KW-0472">Membrane</keyword>
<dbReference type="AlphaFoldDB" id="A0AAE9ZJ49"/>
<organism evidence="3 4">
    <name type="scientific">Hyphococcus flavus</name>
    <dbReference type="NCBI Taxonomy" id="1866326"/>
    <lineage>
        <taxon>Bacteria</taxon>
        <taxon>Pseudomonadati</taxon>
        <taxon>Pseudomonadota</taxon>
        <taxon>Alphaproteobacteria</taxon>
        <taxon>Parvularculales</taxon>
        <taxon>Parvularculaceae</taxon>
        <taxon>Hyphococcus</taxon>
    </lineage>
</organism>
<keyword evidence="1" id="KW-1133">Transmembrane helix</keyword>
<keyword evidence="2" id="KW-0732">Signal</keyword>